<name>A0A074W3C8_AURM1</name>
<evidence type="ECO:0000313" key="2">
    <source>
        <dbReference type="EMBL" id="KEQ64437.1"/>
    </source>
</evidence>
<dbReference type="EMBL" id="KL584829">
    <property type="protein sequence ID" value="KEQ64437.1"/>
    <property type="molecule type" value="Genomic_DNA"/>
</dbReference>
<feature type="compositionally biased region" description="Basic and acidic residues" evidence="1">
    <location>
        <begin position="1"/>
        <end position="11"/>
    </location>
</feature>
<dbReference type="AlphaFoldDB" id="A0A074W3C8"/>
<keyword evidence="3" id="KW-1185">Reference proteome</keyword>
<dbReference type="GeneID" id="63917892"/>
<evidence type="ECO:0000313" key="3">
    <source>
        <dbReference type="Proteomes" id="UP000030672"/>
    </source>
</evidence>
<sequence length="467" mass="50324">MPSTQTEERCTTRRTPPIRSDSLKSRYSAPHSQTPERSSSSDLTRRASDTTTCLPRSSSPVITPWPPAKSPAVKPANSTPALKPLPTLKLASPKPSPAFKSPTTTKPLPAVAQSPLPIARLECIALPGKYSPTQIPTPKFVISKRKTWSLLADTKGRNGSDGVEPTTPERLVIKRRASTPRTPRRTPNPSPSPLFQQEFDNVEETAADTNTLCNPNIIIKTPASGDVVGAPIFVPPASENSGVMMKGQEQVRPKGLGLRFPGGLEDGVCVSVSSMTRIVDTTDVVDTFGCSSSSSSSREAENLNTEDKQEKRDFLSPIQDFAAKVVISPFSVSPQKHLTRPYHHYLSLPDPLPLPLPPSPSHTHPYTSGIHILPSCTSGSLTHRLACGHLILTSSPELCAHNCVAQKTTFESARLQAQGFGANVRGLDQRWWCGVCAEVGREEGRKCVGVLGRDMLGSGSHDGEVCR</sequence>
<dbReference type="HOGENOM" id="CLU_585234_0_0_1"/>
<feature type="compositionally biased region" description="Basic residues" evidence="1">
    <location>
        <begin position="173"/>
        <end position="184"/>
    </location>
</feature>
<accession>A0A074W3C8</accession>
<feature type="region of interest" description="Disordered" evidence="1">
    <location>
        <begin position="1"/>
        <end position="110"/>
    </location>
</feature>
<organism evidence="2 3">
    <name type="scientific">Aureobasidium melanogenum (strain CBS 110374)</name>
    <name type="common">Aureobasidium pullulans var. melanogenum</name>
    <dbReference type="NCBI Taxonomy" id="1043003"/>
    <lineage>
        <taxon>Eukaryota</taxon>
        <taxon>Fungi</taxon>
        <taxon>Dikarya</taxon>
        <taxon>Ascomycota</taxon>
        <taxon>Pezizomycotina</taxon>
        <taxon>Dothideomycetes</taxon>
        <taxon>Dothideomycetidae</taxon>
        <taxon>Dothideales</taxon>
        <taxon>Saccotheciaceae</taxon>
        <taxon>Aureobasidium</taxon>
    </lineage>
</organism>
<feature type="compositionally biased region" description="Basic and acidic residues" evidence="1">
    <location>
        <begin position="298"/>
        <end position="311"/>
    </location>
</feature>
<reference evidence="2 3" key="1">
    <citation type="journal article" date="2014" name="BMC Genomics">
        <title>Genome sequencing of four Aureobasidium pullulans varieties: biotechnological potential, stress tolerance, and description of new species.</title>
        <authorList>
            <person name="Gostin Ar C."/>
            <person name="Ohm R.A."/>
            <person name="Kogej T."/>
            <person name="Sonjak S."/>
            <person name="Turk M."/>
            <person name="Zajc J."/>
            <person name="Zalar P."/>
            <person name="Grube M."/>
            <person name="Sun H."/>
            <person name="Han J."/>
            <person name="Sharma A."/>
            <person name="Chiniquy J."/>
            <person name="Ngan C.Y."/>
            <person name="Lipzen A."/>
            <person name="Barry K."/>
            <person name="Grigoriev I.V."/>
            <person name="Gunde-Cimerman N."/>
        </authorList>
    </citation>
    <scope>NUCLEOTIDE SEQUENCE [LARGE SCALE GENOMIC DNA]</scope>
    <source>
        <strain evidence="2 3">CBS 110374</strain>
    </source>
</reference>
<feature type="compositionally biased region" description="Polar residues" evidence="1">
    <location>
        <begin position="49"/>
        <end position="61"/>
    </location>
</feature>
<proteinExistence type="predicted"/>
<protein>
    <submittedName>
        <fullName evidence="2">Uncharacterized protein</fullName>
    </submittedName>
</protein>
<dbReference type="RefSeq" id="XP_040881460.1">
    <property type="nucleotide sequence ID" value="XM_041024519.1"/>
</dbReference>
<feature type="compositionally biased region" description="Polar residues" evidence="1">
    <location>
        <begin position="30"/>
        <end position="42"/>
    </location>
</feature>
<feature type="region of interest" description="Disordered" evidence="1">
    <location>
        <begin position="173"/>
        <end position="195"/>
    </location>
</feature>
<gene>
    <name evidence="2" type="ORF">M437DRAFT_64975</name>
</gene>
<feature type="region of interest" description="Disordered" evidence="1">
    <location>
        <begin position="289"/>
        <end position="311"/>
    </location>
</feature>
<evidence type="ECO:0000256" key="1">
    <source>
        <dbReference type="SAM" id="MobiDB-lite"/>
    </source>
</evidence>
<dbReference type="Proteomes" id="UP000030672">
    <property type="component" value="Unassembled WGS sequence"/>
</dbReference>
<feature type="compositionally biased region" description="Low complexity" evidence="1">
    <location>
        <begin position="78"/>
        <end position="107"/>
    </location>
</feature>